<name>A0A2U3D6V8_SULT2</name>
<dbReference type="Gene3D" id="3.30.70.2660">
    <property type="match status" value="1"/>
</dbReference>
<evidence type="ECO:0000313" key="2">
    <source>
        <dbReference type="EMBL" id="PWI57012.1"/>
    </source>
</evidence>
<evidence type="ECO:0000256" key="1">
    <source>
        <dbReference type="ARBA" id="ARBA00023118"/>
    </source>
</evidence>
<dbReference type="Proteomes" id="UP000245380">
    <property type="component" value="Unassembled WGS sequence"/>
</dbReference>
<gene>
    <name evidence="2" type="ORF">BM613_10640</name>
</gene>
<organism evidence="2 3">
    <name type="scientific">Sulfoacidibacillus thermotolerans</name>
    <name type="common">Acidibacillus sulfuroxidans</name>
    <dbReference type="NCBI Taxonomy" id="1765684"/>
    <lineage>
        <taxon>Bacteria</taxon>
        <taxon>Bacillati</taxon>
        <taxon>Bacillota</taxon>
        <taxon>Bacilli</taxon>
        <taxon>Bacillales</taxon>
        <taxon>Alicyclobacillaceae</taxon>
        <taxon>Sulfoacidibacillus</taxon>
    </lineage>
</organism>
<reference evidence="2 3" key="1">
    <citation type="submission" date="2016-11" db="EMBL/GenBank/DDBJ databases">
        <title>Comparative genomics of Acidibacillus ferroxidans species.</title>
        <authorList>
            <person name="Oliveira G."/>
            <person name="Nunes G."/>
            <person name="Oliveira R."/>
            <person name="Araujo F."/>
            <person name="Salim A."/>
            <person name="Scholte L."/>
            <person name="Morais D."/>
            <person name="Nancucheo I."/>
            <person name="Johnson D.B."/>
            <person name="Grail B."/>
            <person name="Bittencourt J."/>
            <person name="Valadares R."/>
        </authorList>
    </citation>
    <scope>NUCLEOTIDE SEQUENCE [LARGE SCALE GENOMIC DNA]</scope>
    <source>
        <strain evidence="2 3">Y002</strain>
    </source>
</reference>
<sequence length="265" mass="29723">MSTPDRIVVFELRGHMAHFRKIYTNSSSLTYLVPPRTTLSGIIAAILGLNRDSYYQLLGPEQSWITVSLRTKVRTIMQTMNNLFIKSPSELSGVKGHTQVPTEIVVSQTAGDLIYRVFFAHQDESLVSELADRIVQHAPAYPVSLGTGPMLASIHPIAIVAVEDVRLTPPERDVSVVTPCLMEDVEKLVPSINTNLRTEVIKDLMPYSFDPGRRNGWNREFLYERQGLPMTVRLRRPSLRIFYPGDAGNAVTDEIVFAEEVNLLS</sequence>
<evidence type="ECO:0008006" key="4">
    <source>
        <dbReference type="Google" id="ProtNLM"/>
    </source>
</evidence>
<keyword evidence="1" id="KW-0051">Antiviral defense</keyword>
<dbReference type="GO" id="GO:0043571">
    <property type="term" value="P:maintenance of CRISPR repeat elements"/>
    <property type="evidence" value="ECO:0007669"/>
    <property type="project" value="InterPro"/>
</dbReference>
<dbReference type="InterPro" id="IPR013422">
    <property type="entry name" value="CRISPR-assoc_prot_Cas5_N"/>
</dbReference>
<comment type="caution">
    <text evidence="2">The sequence shown here is derived from an EMBL/GenBank/DDBJ whole genome shotgun (WGS) entry which is preliminary data.</text>
</comment>
<evidence type="ECO:0000313" key="3">
    <source>
        <dbReference type="Proteomes" id="UP000245380"/>
    </source>
</evidence>
<proteinExistence type="predicted"/>
<accession>A0A2U3D6V8</accession>
<dbReference type="AlphaFoldDB" id="A0A2U3D6V8"/>
<dbReference type="InterPro" id="IPR021124">
    <property type="entry name" value="CRISPR-assoc_prot_Cas5"/>
</dbReference>
<dbReference type="OrthoDB" id="1805474at2"/>
<dbReference type="RefSeq" id="WP_109431185.1">
    <property type="nucleotide sequence ID" value="NZ_MPDK01000020.1"/>
</dbReference>
<dbReference type="GO" id="GO:0051607">
    <property type="term" value="P:defense response to virus"/>
    <property type="evidence" value="ECO:0007669"/>
    <property type="project" value="UniProtKB-KW"/>
</dbReference>
<dbReference type="Pfam" id="PF09704">
    <property type="entry name" value="Cas_Cas5d"/>
    <property type="match status" value="1"/>
</dbReference>
<keyword evidence="3" id="KW-1185">Reference proteome</keyword>
<dbReference type="EMBL" id="MPDK01000020">
    <property type="protein sequence ID" value="PWI57012.1"/>
    <property type="molecule type" value="Genomic_DNA"/>
</dbReference>
<dbReference type="NCBIfam" id="TIGR02593">
    <property type="entry name" value="CRISPR_cas5"/>
    <property type="match status" value="1"/>
</dbReference>
<protein>
    <recommendedName>
        <fullName evidence="4">Type I-B CRISPR-associated protein Cas5</fullName>
    </recommendedName>
</protein>